<comment type="pathway">
    <text evidence="2">Pyrimidine metabolism; UMP biosynthesis via de novo pathway.</text>
</comment>
<evidence type="ECO:0000313" key="10">
    <source>
        <dbReference type="EMBL" id="OGN34074.1"/>
    </source>
</evidence>
<keyword evidence="6" id="KW-0560">Oxidoreductase</keyword>
<sequence length="379" mass="41131">MRALTGILYRQVVKRILFLFSADSVHEFFLKTGRLFGRSGLVSGLIRALWRYDDPILEQSILGLKFKNPIGLSAGFDYNGDLVNLMPAVGFGFNTVGTLTHEAYAGNPAPMLGRLPKSRSLLVNKGFKNEGVTKVLSRIGDSTGDSVCGVSVGSTNKAYQSFDEMVDDIVAGFHDAEKFNSFDYYELNISCPNLTNLANLKEKLALPSGLAKALEKLSELNIKRPVFIKMPLERTVEEMTELAEVARPFAFIKGLVFSNLAKDRTNPAFDKEEIARAGAGNFSGKPVEAGSNDALRHIYAKFGNRFVLIGVGGVFDAADAYKKIRLGASLVQLITGMVYVGPQQIGVINQGLAELLRRDGYRSVGEAVGTLTRGGGSCI</sequence>
<dbReference type="EMBL" id="MGKW01000019">
    <property type="protein sequence ID" value="OGN34074.1"/>
    <property type="molecule type" value="Genomic_DNA"/>
</dbReference>
<dbReference type="InterPro" id="IPR005719">
    <property type="entry name" value="Dihydroorotate_DH_2"/>
</dbReference>
<dbReference type="Gene3D" id="3.20.20.70">
    <property type="entry name" value="Aldolase class I"/>
    <property type="match status" value="1"/>
</dbReference>
<accession>A0A1F8H963</accession>
<dbReference type="GO" id="GO:0005886">
    <property type="term" value="C:plasma membrane"/>
    <property type="evidence" value="ECO:0007669"/>
    <property type="project" value="TreeGrafter"/>
</dbReference>
<dbReference type="PANTHER" id="PTHR48109">
    <property type="entry name" value="DIHYDROOROTATE DEHYDROGENASE (QUINONE), MITOCHONDRIAL-RELATED"/>
    <property type="match status" value="1"/>
</dbReference>
<comment type="caution">
    <text evidence="10">The sequence shown here is derived from an EMBL/GenBank/DDBJ whole genome shotgun (WGS) entry which is preliminary data.</text>
</comment>
<dbReference type="GO" id="GO:0006207">
    <property type="term" value="P:'de novo' pyrimidine nucleobase biosynthetic process"/>
    <property type="evidence" value="ECO:0007669"/>
    <property type="project" value="UniProtKB-UniRule"/>
</dbReference>
<dbReference type="InterPro" id="IPR013785">
    <property type="entry name" value="Aldolase_TIM"/>
</dbReference>
<feature type="domain" description="Dihydroorotate dehydrogenase catalytic" evidence="9">
    <location>
        <begin position="57"/>
        <end position="356"/>
    </location>
</feature>
<dbReference type="Proteomes" id="UP000178155">
    <property type="component" value="Unassembled WGS sequence"/>
</dbReference>
<name>A0A1F8H963_9BACT</name>
<evidence type="ECO:0000256" key="5">
    <source>
        <dbReference type="ARBA" id="ARBA00022975"/>
    </source>
</evidence>
<dbReference type="EC" id="1.3.5.2" evidence="8"/>
<evidence type="ECO:0000256" key="3">
    <source>
        <dbReference type="ARBA" id="ARBA00022630"/>
    </source>
</evidence>
<evidence type="ECO:0000256" key="7">
    <source>
        <dbReference type="ARBA" id="ARBA00023136"/>
    </source>
</evidence>
<dbReference type="CDD" id="cd04738">
    <property type="entry name" value="DHOD_2_like"/>
    <property type="match status" value="1"/>
</dbReference>
<dbReference type="GO" id="GO:0009220">
    <property type="term" value="P:pyrimidine ribonucleotide biosynthetic process"/>
    <property type="evidence" value="ECO:0007669"/>
    <property type="project" value="UniProtKB-UniRule"/>
</dbReference>
<dbReference type="PANTHER" id="PTHR48109:SF4">
    <property type="entry name" value="DIHYDROOROTATE DEHYDROGENASE (QUINONE), MITOCHONDRIAL"/>
    <property type="match status" value="1"/>
</dbReference>
<evidence type="ECO:0000256" key="8">
    <source>
        <dbReference type="NCBIfam" id="TIGR01036"/>
    </source>
</evidence>
<gene>
    <name evidence="10" type="ORF">A3I39_01745</name>
</gene>
<dbReference type="InterPro" id="IPR005720">
    <property type="entry name" value="Dihydroorotate_DH_cat"/>
</dbReference>
<proteinExistence type="predicted"/>
<dbReference type="AlphaFoldDB" id="A0A1F8H963"/>
<keyword evidence="4" id="KW-0288">FMN</keyword>
<evidence type="ECO:0000256" key="4">
    <source>
        <dbReference type="ARBA" id="ARBA00022643"/>
    </source>
</evidence>
<keyword evidence="5" id="KW-0665">Pyrimidine biosynthesis</keyword>
<dbReference type="GO" id="GO:0106430">
    <property type="term" value="F:dihydroorotate dehydrogenase (quinone) activity"/>
    <property type="evidence" value="ECO:0007669"/>
    <property type="project" value="UniProtKB-EC"/>
</dbReference>
<dbReference type="NCBIfam" id="TIGR01036">
    <property type="entry name" value="pyrD_sub2"/>
    <property type="match status" value="1"/>
</dbReference>
<keyword evidence="7" id="KW-0472">Membrane</keyword>
<dbReference type="Pfam" id="PF01180">
    <property type="entry name" value="DHO_dh"/>
    <property type="match status" value="1"/>
</dbReference>
<evidence type="ECO:0000313" key="11">
    <source>
        <dbReference type="Proteomes" id="UP000178155"/>
    </source>
</evidence>
<evidence type="ECO:0000256" key="6">
    <source>
        <dbReference type="ARBA" id="ARBA00023002"/>
    </source>
</evidence>
<dbReference type="InterPro" id="IPR050074">
    <property type="entry name" value="DHO_dehydrogenase"/>
</dbReference>
<dbReference type="GO" id="GO:0005737">
    <property type="term" value="C:cytoplasm"/>
    <property type="evidence" value="ECO:0007669"/>
    <property type="project" value="InterPro"/>
</dbReference>
<evidence type="ECO:0000256" key="1">
    <source>
        <dbReference type="ARBA" id="ARBA00001917"/>
    </source>
</evidence>
<evidence type="ECO:0000256" key="2">
    <source>
        <dbReference type="ARBA" id="ARBA00004725"/>
    </source>
</evidence>
<dbReference type="NCBIfam" id="NF003652">
    <property type="entry name" value="PRK05286.2-5"/>
    <property type="match status" value="1"/>
</dbReference>
<keyword evidence="3" id="KW-0285">Flavoprotein</keyword>
<reference evidence="10 11" key="1">
    <citation type="journal article" date="2016" name="Nat. Commun.">
        <title>Thousands of microbial genomes shed light on interconnected biogeochemical processes in an aquifer system.</title>
        <authorList>
            <person name="Anantharaman K."/>
            <person name="Brown C.T."/>
            <person name="Hug L.A."/>
            <person name="Sharon I."/>
            <person name="Castelle C.J."/>
            <person name="Probst A.J."/>
            <person name="Thomas B.C."/>
            <person name="Singh A."/>
            <person name="Wilkins M.J."/>
            <person name="Karaoz U."/>
            <person name="Brodie E.L."/>
            <person name="Williams K.H."/>
            <person name="Hubbard S.S."/>
            <person name="Banfield J.F."/>
        </authorList>
    </citation>
    <scope>NUCLEOTIDE SEQUENCE [LARGE SCALE GENOMIC DNA]</scope>
</reference>
<feature type="non-terminal residue" evidence="10">
    <location>
        <position position="379"/>
    </location>
</feature>
<protein>
    <recommendedName>
        <fullName evidence="8">Dihydroorotate dehydrogenase (quinone)</fullName>
        <ecNumber evidence="8">1.3.5.2</ecNumber>
    </recommendedName>
</protein>
<organism evidence="10 11">
    <name type="scientific">Candidatus Yanofskybacteria bacterium RIFCSPLOWO2_02_FULL_47_9b</name>
    <dbReference type="NCBI Taxonomy" id="1802708"/>
    <lineage>
        <taxon>Bacteria</taxon>
        <taxon>Candidatus Yanofskyibacteriota</taxon>
    </lineage>
</organism>
<evidence type="ECO:0000259" key="9">
    <source>
        <dbReference type="Pfam" id="PF01180"/>
    </source>
</evidence>
<comment type="cofactor">
    <cofactor evidence="1">
        <name>FMN</name>
        <dbReference type="ChEBI" id="CHEBI:58210"/>
    </cofactor>
</comment>
<dbReference type="SUPFAM" id="SSF51395">
    <property type="entry name" value="FMN-linked oxidoreductases"/>
    <property type="match status" value="1"/>
</dbReference>